<dbReference type="RefSeq" id="WP_106255841.1">
    <property type="nucleotide sequence ID" value="NZ_CAWNSW010000047.1"/>
</dbReference>
<keyword evidence="2" id="KW-1185">Reference proteome</keyword>
<protein>
    <recommendedName>
        <fullName evidence="3">DUF3318 domain-containing protein</fullName>
    </recommendedName>
</protein>
<reference evidence="2" key="1">
    <citation type="submission" date="2018-02" db="EMBL/GenBank/DDBJ databases">
        <authorList>
            <person name="Moore K."/>
            <person name="Momper L."/>
        </authorList>
    </citation>
    <scope>NUCLEOTIDE SEQUENCE [LARGE SCALE GENOMIC DNA]</scope>
    <source>
        <strain evidence="2">ULC18</strain>
    </source>
</reference>
<dbReference type="AlphaFoldDB" id="A0A2T1ED92"/>
<dbReference type="Pfam" id="PF11780">
    <property type="entry name" value="DUF3318"/>
    <property type="match status" value="1"/>
</dbReference>
<evidence type="ECO:0000313" key="2">
    <source>
        <dbReference type="Proteomes" id="UP000239576"/>
    </source>
</evidence>
<dbReference type="Proteomes" id="UP000239576">
    <property type="component" value="Unassembled WGS sequence"/>
</dbReference>
<comment type="caution">
    <text evidence="1">The sequence shown here is derived from an EMBL/GenBank/DDBJ whole genome shotgun (WGS) entry which is preliminary data.</text>
</comment>
<proteinExistence type="predicted"/>
<dbReference type="EMBL" id="PVWK01000049">
    <property type="protein sequence ID" value="PSB30668.1"/>
    <property type="molecule type" value="Genomic_DNA"/>
</dbReference>
<evidence type="ECO:0000313" key="1">
    <source>
        <dbReference type="EMBL" id="PSB30668.1"/>
    </source>
</evidence>
<evidence type="ECO:0008006" key="3">
    <source>
        <dbReference type="Google" id="ProtNLM"/>
    </source>
</evidence>
<accession>A0A2T1ED92</accession>
<reference evidence="1 2" key="2">
    <citation type="submission" date="2018-03" db="EMBL/GenBank/DDBJ databases">
        <title>The ancient ancestry and fast evolution of plastids.</title>
        <authorList>
            <person name="Moore K.R."/>
            <person name="Magnabosco C."/>
            <person name="Momper L."/>
            <person name="Gold D.A."/>
            <person name="Bosak T."/>
            <person name="Fournier G.P."/>
        </authorList>
    </citation>
    <scope>NUCLEOTIDE SEQUENCE [LARGE SCALE GENOMIC DNA]</scope>
    <source>
        <strain evidence="1 2">ULC18</strain>
    </source>
</reference>
<dbReference type="InterPro" id="IPR021751">
    <property type="entry name" value="DUF3318"/>
</dbReference>
<gene>
    <name evidence="1" type="ORF">C7B82_08330</name>
</gene>
<name>A0A2T1ED92_9CYAN</name>
<organism evidence="1 2">
    <name type="scientific">Stenomitos frigidus ULC18</name>
    <dbReference type="NCBI Taxonomy" id="2107698"/>
    <lineage>
        <taxon>Bacteria</taxon>
        <taxon>Bacillati</taxon>
        <taxon>Cyanobacteriota</taxon>
        <taxon>Cyanophyceae</taxon>
        <taxon>Leptolyngbyales</taxon>
        <taxon>Leptolyngbyaceae</taxon>
        <taxon>Stenomitos</taxon>
    </lineage>
</organism>
<dbReference type="OrthoDB" id="455481at2"/>
<sequence>MNPDFEMRRLLDVMPASGRMATKLVSKPEQRLVVDSTFPMPWVRDRPIWINFDLWDRLSRPQRDLLILRTVSWLTGVKWFRPSLYQGVVAAGVVGGIVELVQGDPVGIIAAGGLTAIAGAQIWRGNRSTQTELDADEAALRVAQRRGYEEAEASRHLLSAIEAVAEIEGRSLNFTELLRTQNLRSIAGLSPVGVPDRARQN</sequence>